<reference evidence="2" key="1">
    <citation type="submission" date="2016-03" db="EMBL/GenBank/DDBJ databases">
        <title>Mechanisms controlling the formation of the plant cell surface in tip-growing cells are functionally conserved among land plants.</title>
        <authorList>
            <person name="Honkanen S."/>
            <person name="Jones V.A."/>
            <person name="Morieri G."/>
            <person name="Champion C."/>
            <person name="Hetherington A.J."/>
            <person name="Kelly S."/>
            <person name="Saint-Marcoux D."/>
            <person name="Proust H."/>
            <person name="Prescott H."/>
            <person name="Dolan L."/>
        </authorList>
    </citation>
    <scope>NUCLEOTIDE SEQUENCE [LARGE SCALE GENOMIC DNA]</scope>
    <source>
        <tissue evidence="2">Whole gametophyte</tissue>
    </source>
</reference>
<feature type="transmembrane region" description="Helical" evidence="1">
    <location>
        <begin position="25"/>
        <end position="44"/>
    </location>
</feature>
<dbReference type="EMBL" id="LVLJ01001166">
    <property type="protein sequence ID" value="OAE31141.1"/>
    <property type="molecule type" value="Genomic_DNA"/>
</dbReference>
<evidence type="ECO:0000313" key="2">
    <source>
        <dbReference type="EMBL" id="OAE31141.1"/>
    </source>
</evidence>
<proteinExistence type="predicted"/>
<comment type="caution">
    <text evidence="2">The sequence shown here is derived from an EMBL/GenBank/DDBJ whole genome shotgun (WGS) entry which is preliminary data.</text>
</comment>
<gene>
    <name evidence="2" type="ORF">AXG93_2508s1040</name>
</gene>
<name>A0A176WEW7_MARPO</name>
<keyword evidence="3" id="KW-1185">Reference proteome</keyword>
<evidence type="ECO:0000256" key="1">
    <source>
        <dbReference type="SAM" id="Phobius"/>
    </source>
</evidence>
<dbReference type="AlphaFoldDB" id="A0A176WEW7"/>
<accession>A0A176WEW7</accession>
<evidence type="ECO:0000313" key="3">
    <source>
        <dbReference type="Proteomes" id="UP000077202"/>
    </source>
</evidence>
<protein>
    <submittedName>
        <fullName evidence="2">Uncharacterized protein</fullName>
    </submittedName>
</protein>
<organism evidence="2 3">
    <name type="scientific">Marchantia polymorpha subsp. ruderalis</name>
    <dbReference type="NCBI Taxonomy" id="1480154"/>
    <lineage>
        <taxon>Eukaryota</taxon>
        <taxon>Viridiplantae</taxon>
        <taxon>Streptophyta</taxon>
        <taxon>Embryophyta</taxon>
        <taxon>Marchantiophyta</taxon>
        <taxon>Marchantiopsida</taxon>
        <taxon>Marchantiidae</taxon>
        <taxon>Marchantiales</taxon>
        <taxon>Marchantiaceae</taxon>
        <taxon>Marchantia</taxon>
    </lineage>
</organism>
<keyword evidence="1" id="KW-1133">Transmembrane helix</keyword>
<keyword evidence="1" id="KW-0812">Transmembrane</keyword>
<sequence>MPTENIDTLPVEWAIADKCGAYCLWLLWIGCLAVLAVAPVKSFAYHHLCKMYSDYITPHCMFSIYAKAHEHQLGSKKPSQRILLMDNENFKRPKFFFCFWNWHLEDGRSSCELLTVSMFIGLLPDTGKVNVCYLLIFADHTLLEQWAMKLGAIKEVDDTVNDKYGDRSPKPTVGLALQRYGERLYAGTLLISKDSHDPVSACAEFPFDDLHAEGNFRHSMDGRNLQAPQF</sequence>
<keyword evidence="1" id="KW-0472">Membrane</keyword>
<dbReference type="Proteomes" id="UP000077202">
    <property type="component" value="Unassembled WGS sequence"/>
</dbReference>